<dbReference type="InterPro" id="IPR039417">
    <property type="entry name" value="Peptidase_C1A_papain-like"/>
</dbReference>
<gene>
    <name evidence="4" type="ORF">BEMITA_LOCUS12578</name>
</gene>
<dbReference type="SUPFAM" id="SSF54001">
    <property type="entry name" value="Cysteine proteinases"/>
    <property type="match status" value="1"/>
</dbReference>
<comment type="similarity">
    <text evidence="1">Belongs to the peptidase C1 family.</text>
</comment>
<evidence type="ECO:0000313" key="4">
    <source>
        <dbReference type="EMBL" id="CAH0394256.1"/>
    </source>
</evidence>
<proteinExistence type="inferred from homology"/>
<reference evidence="4" key="1">
    <citation type="submission" date="2021-12" db="EMBL/GenBank/DDBJ databases">
        <authorList>
            <person name="King R."/>
        </authorList>
    </citation>
    <scope>NUCLEOTIDE SEQUENCE</scope>
</reference>
<dbReference type="SMART" id="SM00848">
    <property type="entry name" value="Inhibitor_I29"/>
    <property type="match status" value="1"/>
</dbReference>
<dbReference type="Gene3D" id="3.90.70.10">
    <property type="entry name" value="Cysteine proteinases"/>
    <property type="match status" value="1"/>
</dbReference>
<dbReference type="InterPro" id="IPR013128">
    <property type="entry name" value="Peptidase_C1A"/>
</dbReference>
<dbReference type="GO" id="GO:0006508">
    <property type="term" value="P:proteolysis"/>
    <property type="evidence" value="ECO:0007669"/>
    <property type="project" value="InterPro"/>
</dbReference>
<accession>A0A9P0AN09</accession>
<dbReference type="InterPro" id="IPR000668">
    <property type="entry name" value="Peptidase_C1A_C"/>
</dbReference>
<dbReference type="PANTHER" id="PTHR12411">
    <property type="entry name" value="CYSTEINE PROTEASE FAMILY C1-RELATED"/>
    <property type="match status" value="1"/>
</dbReference>
<dbReference type="Pfam" id="PF08246">
    <property type="entry name" value="Inhibitor_I29"/>
    <property type="match status" value="1"/>
</dbReference>
<keyword evidence="5" id="KW-1185">Reference proteome</keyword>
<dbReference type="EMBL" id="OU963869">
    <property type="protein sequence ID" value="CAH0394256.1"/>
    <property type="molecule type" value="Genomic_DNA"/>
</dbReference>
<dbReference type="CDD" id="cd02248">
    <property type="entry name" value="Peptidase_C1A"/>
    <property type="match status" value="1"/>
</dbReference>
<sequence>MEQPQIQHTGKFMSKGTDVYQSVEDDDASDGVYLCPQLAPFFLLPIGPLSECYFLYFWYTRIQKLYDNLLSQELADFILGYMVRFVSQGVSWLRSWQLIDFSISVVEDAILIVWSRAVENFFFSRMRKRHRIFDFFSNLTYMGIGMDLHGRWYKHDKETRMNRSKGVISMLWNKDDLNMSFVEYWIHKLTIQPLRPRGALWDRFSMFRIFYNKSYDPIEFFQRMMIFSQNLRLVRLLNDKEQGTAYYGVSQFSDLTVDEFAKKFGAYNSSADNVNAYLNREIDPVMDKIPTSFDWRNIHSVAFDPKDYRDCAAAWAYTVVDNIETLYAIKYGWPKKFSDQQVIDCDRKSKGCKGGSVSNAYQYIYKAGLTGRNNYTYRGYQEKCYYHPSMSVVEIQRGFLYVPPDEEKIRNFIYSYGPVTARVNIGPLQFYKKGIIRCNHEVCNPNVQNYVVNLIGYGTVTAQAMKRNNSDPMPYWTGKNYWSSEWGEKGFFRLYRGENQIGVSNFVTAPALT</sequence>
<organism evidence="4 5">
    <name type="scientific">Bemisia tabaci</name>
    <name type="common">Sweetpotato whitefly</name>
    <name type="synonym">Aleurodes tabaci</name>
    <dbReference type="NCBI Taxonomy" id="7038"/>
    <lineage>
        <taxon>Eukaryota</taxon>
        <taxon>Metazoa</taxon>
        <taxon>Ecdysozoa</taxon>
        <taxon>Arthropoda</taxon>
        <taxon>Hexapoda</taxon>
        <taxon>Insecta</taxon>
        <taxon>Pterygota</taxon>
        <taxon>Neoptera</taxon>
        <taxon>Paraneoptera</taxon>
        <taxon>Hemiptera</taxon>
        <taxon>Sternorrhyncha</taxon>
        <taxon>Aleyrodoidea</taxon>
        <taxon>Aleyrodidae</taxon>
        <taxon>Aleyrodinae</taxon>
        <taxon>Bemisia</taxon>
    </lineage>
</organism>
<dbReference type="Proteomes" id="UP001152759">
    <property type="component" value="Chromosome 8"/>
</dbReference>
<evidence type="ECO:0000259" key="2">
    <source>
        <dbReference type="SMART" id="SM00645"/>
    </source>
</evidence>
<dbReference type="AlphaFoldDB" id="A0A9P0AN09"/>
<dbReference type="GO" id="GO:0008234">
    <property type="term" value="F:cysteine-type peptidase activity"/>
    <property type="evidence" value="ECO:0007669"/>
    <property type="project" value="InterPro"/>
</dbReference>
<protein>
    <submittedName>
        <fullName evidence="4">Uncharacterized protein</fullName>
    </submittedName>
</protein>
<feature type="domain" description="Cathepsin propeptide inhibitor" evidence="3">
    <location>
        <begin position="204"/>
        <end position="260"/>
    </location>
</feature>
<dbReference type="SMART" id="SM00645">
    <property type="entry name" value="Pept_C1"/>
    <property type="match status" value="1"/>
</dbReference>
<evidence type="ECO:0000313" key="5">
    <source>
        <dbReference type="Proteomes" id="UP001152759"/>
    </source>
</evidence>
<dbReference type="Pfam" id="PF00112">
    <property type="entry name" value="Peptidase_C1"/>
    <property type="match status" value="1"/>
</dbReference>
<dbReference type="InterPro" id="IPR013201">
    <property type="entry name" value="Prot_inhib_I29"/>
</dbReference>
<evidence type="ECO:0000256" key="1">
    <source>
        <dbReference type="ARBA" id="ARBA00008455"/>
    </source>
</evidence>
<dbReference type="InterPro" id="IPR038765">
    <property type="entry name" value="Papain-like_cys_pep_sf"/>
</dbReference>
<feature type="domain" description="Peptidase C1A papain C-terminal" evidence="2">
    <location>
        <begin position="289"/>
        <end position="511"/>
    </location>
</feature>
<name>A0A9P0AN09_BEMTA</name>
<evidence type="ECO:0000259" key="3">
    <source>
        <dbReference type="SMART" id="SM00848"/>
    </source>
</evidence>